<dbReference type="Proteomes" id="UP000012073">
    <property type="component" value="Unassembled WGS sequence"/>
</dbReference>
<gene>
    <name evidence="2" type="ORF">CHC_T00007874001</name>
</gene>
<organism evidence="2 3">
    <name type="scientific">Chondrus crispus</name>
    <name type="common">Carrageen Irish moss</name>
    <name type="synonym">Polymorpha crispa</name>
    <dbReference type="NCBI Taxonomy" id="2769"/>
    <lineage>
        <taxon>Eukaryota</taxon>
        <taxon>Rhodophyta</taxon>
        <taxon>Florideophyceae</taxon>
        <taxon>Rhodymeniophycidae</taxon>
        <taxon>Gigartinales</taxon>
        <taxon>Gigartinaceae</taxon>
        <taxon>Chondrus</taxon>
    </lineage>
</organism>
<dbReference type="Gramene" id="CDF32292">
    <property type="protein sequence ID" value="CDF32292"/>
    <property type="gene ID" value="CHC_T00007874001"/>
</dbReference>
<sequence>MVNRKRHLSEDPHLAPEIVTTEPVLVPPACYNTKLQLDLFQAVDYLGTRFRVGDHVAMYSDEGKEWVCVIEQLFEEPKSGKPKFKGRWFWSVQDIILHKDDMAEVMRPSKCESHEILCCDNRDTNLVESITRKCQVLSNENFQLVKKVVTKLGSRWSKVYFCERQYYHRAHRFSELNAMLFPGDPIPRELRAAAGLPEVAPTMLEYQENVAYENGYSEPELHPHAKRKGITVESEKDETVNADPFLIW</sequence>
<dbReference type="KEGG" id="ccp:CHC_T00007874001"/>
<dbReference type="InterPro" id="IPR001025">
    <property type="entry name" value="BAH_dom"/>
</dbReference>
<feature type="domain" description="BAH" evidence="1">
    <location>
        <begin position="48"/>
        <end position="177"/>
    </location>
</feature>
<dbReference type="GO" id="GO:0003682">
    <property type="term" value="F:chromatin binding"/>
    <property type="evidence" value="ECO:0007669"/>
    <property type="project" value="InterPro"/>
</dbReference>
<keyword evidence="3" id="KW-1185">Reference proteome</keyword>
<evidence type="ECO:0000259" key="1">
    <source>
        <dbReference type="PROSITE" id="PS51038"/>
    </source>
</evidence>
<dbReference type="EMBL" id="HG001469">
    <property type="protein sequence ID" value="CDF32292.1"/>
    <property type="molecule type" value="Genomic_DNA"/>
</dbReference>
<reference evidence="3" key="1">
    <citation type="journal article" date="2013" name="Proc. Natl. Acad. Sci. U.S.A.">
        <title>Genome structure and metabolic features in the red seaweed Chondrus crispus shed light on evolution of the Archaeplastida.</title>
        <authorList>
            <person name="Collen J."/>
            <person name="Porcel B."/>
            <person name="Carre W."/>
            <person name="Ball S.G."/>
            <person name="Chaparro C."/>
            <person name="Tonon T."/>
            <person name="Barbeyron T."/>
            <person name="Michel G."/>
            <person name="Noel B."/>
            <person name="Valentin K."/>
            <person name="Elias M."/>
            <person name="Artiguenave F."/>
            <person name="Arun A."/>
            <person name="Aury J.M."/>
            <person name="Barbosa-Neto J.F."/>
            <person name="Bothwell J.H."/>
            <person name="Bouget F.Y."/>
            <person name="Brillet L."/>
            <person name="Cabello-Hurtado F."/>
            <person name="Capella-Gutierrez S."/>
            <person name="Charrier B."/>
            <person name="Cladiere L."/>
            <person name="Cock J.M."/>
            <person name="Coelho S.M."/>
            <person name="Colleoni C."/>
            <person name="Czjzek M."/>
            <person name="Da Silva C."/>
            <person name="Delage L."/>
            <person name="Denoeud F."/>
            <person name="Deschamps P."/>
            <person name="Dittami S.M."/>
            <person name="Gabaldon T."/>
            <person name="Gachon C.M."/>
            <person name="Groisillier A."/>
            <person name="Herve C."/>
            <person name="Jabbari K."/>
            <person name="Katinka M."/>
            <person name="Kloareg B."/>
            <person name="Kowalczyk N."/>
            <person name="Labadie K."/>
            <person name="Leblanc C."/>
            <person name="Lopez P.J."/>
            <person name="McLachlan D.H."/>
            <person name="Meslet-Cladiere L."/>
            <person name="Moustafa A."/>
            <person name="Nehr Z."/>
            <person name="Nyvall Collen P."/>
            <person name="Panaud O."/>
            <person name="Partensky F."/>
            <person name="Poulain J."/>
            <person name="Rensing S.A."/>
            <person name="Rousvoal S."/>
            <person name="Samson G."/>
            <person name="Symeonidi A."/>
            <person name="Weissenbach J."/>
            <person name="Zambounis A."/>
            <person name="Wincker P."/>
            <person name="Boyen C."/>
        </authorList>
    </citation>
    <scope>NUCLEOTIDE SEQUENCE [LARGE SCALE GENOMIC DNA]</scope>
    <source>
        <strain evidence="3">cv. Stackhouse</strain>
    </source>
</reference>
<dbReference type="InterPro" id="IPR043151">
    <property type="entry name" value="BAH_sf"/>
</dbReference>
<evidence type="ECO:0000313" key="2">
    <source>
        <dbReference type="EMBL" id="CDF32292.1"/>
    </source>
</evidence>
<dbReference type="RefSeq" id="XP_005711957.1">
    <property type="nucleotide sequence ID" value="XM_005711900.1"/>
</dbReference>
<accession>R7Q0W8</accession>
<dbReference type="Gene3D" id="2.30.30.490">
    <property type="match status" value="1"/>
</dbReference>
<proteinExistence type="predicted"/>
<name>R7Q0W8_CHOCR</name>
<protein>
    <recommendedName>
        <fullName evidence="1">BAH domain-containing protein</fullName>
    </recommendedName>
</protein>
<dbReference type="AlphaFoldDB" id="R7Q0W8"/>
<dbReference type="Pfam" id="PF01426">
    <property type="entry name" value="BAH"/>
    <property type="match status" value="1"/>
</dbReference>
<dbReference type="PROSITE" id="PS51038">
    <property type="entry name" value="BAH"/>
    <property type="match status" value="1"/>
</dbReference>
<evidence type="ECO:0000313" key="3">
    <source>
        <dbReference type="Proteomes" id="UP000012073"/>
    </source>
</evidence>
<dbReference type="OrthoDB" id="66189at2759"/>
<dbReference type="GeneID" id="17319671"/>